<keyword evidence="9" id="KW-1185">Reference proteome</keyword>
<dbReference type="GO" id="GO:0008270">
    <property type="term" value="F:zinc ion binding"/>
    <property type="evidence" value="ECO:0007669"/>
    <property type="project" value="UniProtKB-KW"/>
</dbReference>
<keyword evidence="2" id="KW-0677">Repeat</keyword>
<name>A0A9P4HPS6_9PEZI</name>
<evidence type="ECO:0000313" key="8">
    <source>
        <dbReference type="EMBL" id="KAF2083738.1"/>
    </source>
</evidence>
<dbReference type="GO" id="GO:0005667">
    <property type="term" value="C:transcription regulator complex"/>
    <property type="evidence" value="ECO:0007669"/>
    <property type="project" value="TreeGrafter"/>
</dbReference>
<proteinExistence type="predicted"/>
<accession>A0A9P4HPS6</accession>
<dbReference type="GO" id="GO:0000981">
    <property type="term" value="F:DNA-binding transcription factor activity, RNA polymerase II-specific"/>
    <property type="evidence" value="ECO:0007669"/>
    <property type="project" value="TreeGrafter"/>
</dbReference>
<dbReference type="Proteomes" id="UP000799776">
    <property type="component" value="Unassembled WGS sequence"/>
</dbReference>
<evidence type="ECO:0000256" key="5">
    <source>
        <dbReference type="ARBA" id="ARBA00044085"/>
    </source>
</evidence>
<dbReference type="Pfam" id="PF00096">
    <property type="entry name" value="zf-C2H2"/>
    <property type="match status" value="2"/>
</dbReference>
<dbReference type="AlphaFoldDB" id="A0A9P4HPS6"/>
<dbReference type="SUPFAM" id="SSF57667">
    <property type="entry name" value="beta-beta-alpha zinc fingers"/>
    <property type="match status" value="2"/>
</dbReference>
<dbReference type="InterPro" id="IPR036236">
    <property type="entry name" value="Znf_C2H2_sf"/>
</dbReference>
<dbReference type="PANTHER" id="PTHR14003:SF19">
    <property type="entry name" value="YY2 TRANSCRIPTION FACTOR"/>
    <property type="match status" value="1"/>
</dbReference>
<evidence type="ECO:0000259" key="7">
    <source>
        <dbReference type="PROSITE" id="PS50157"/>
    </source>
</evidence>
<evidence type="ECO:0000313" key="9">
    <source>
        <dbReference type="Proteomes" id="UP000799776"/>
    </source>
</evidence>
<evidence type="ECO:0000256" key="2">
    <source>
        <dbReference type="ARBA" id="ARBA00022737"/>
    </source>
</evidence>
<feature type="domain" description="C2H2-type" evidence="7">
    <location>
        <begin position="33"/>
        <end position="63"/>
    </location>
</feature>
<organism evidence="8 9">
    <name type="scientific">Saccharata proteae CBS 121410</name>
    <dbReference type="NCBI Taxonomy" id="1314787"/>
    <lineage>
        <taxon>Eukaryota</taxon>
        <taxon>Fungi</taxon>
        <taxon>Dikarya</taxon>
        <taxon>Ascomycota</taxon>
        <taxon>Pezizomycotina</taxon>
        <taxon>Dothideomycetes</taxon>
        <taxon>Dothideomycetes incertae sedis</taxon>
        <taxon>Botryosphaeriales</taxon>
        <taxon>Saccharataceae</taxon>
        <taxon>Saccharata</taxon>
    </lineage>
</organism>
<dbReference type="PANTHER" id="PTHR14003">
    <property type="entry name" value="TRANSCRIPTIONAL REPRESSOR PROTEIN YY"/>
    <property type="match status" value="1"/>
</dbReference>
<protein>
    <recommendedName>
        <fullName evidence="5">C2H2 type master regulator of conidiophore development brlA</fullName>
    </recommendedName>
</protein>
<feature type="domain" description="C2H2-type" evidence="7">
    <location>
        <begin position="3"/>
        <end position="30"/>
    </location>
</feature>
<reference evidence="8" key="1">
    <citation type="journal article" date="2020" name="Stud. Mycol.">
        <title>101 Dothideomycetes genomes: a test case for predicting lifestyles and emergence of pathogens.</title>
        <authorList>
            <person name="Haridas S."/>
            <person name="Albert R."/>
            <person name="Binder M."/>
            <person name="Bloem J."/>
            <person name="Labutti K."/>
            <person name="Salamov A."/>
            <person name="Andreopoulos B."/>
            <person name="Baker S."/>
            <person name="Barry K."/>
            <person name="Bills G."/>
            <person name="Bluhm B."/>
            <person name="Cannon C."/>
            <person name="Castanera R."/>
            <person name="Culley D."/>
            <person name="Daum C."/>
            <person name="Ezra D."/>
            <person name="Gonzalez J."/>
            <person name="Henrissat B."/>
            <person name="Kuo A."/>
            <person name="Liang C."/>
            <person name="Lipzen A."/>
            <person name="Lutzoni F."/>
            <person name="Magnuson J."/>
            <person name="Mondo S."/>
            <person name="Nolan M."/>
            <person name="Ohm R."/>
            <person name="Pangilinan J."/>
            <person name="Park H.-J."/>
            <person name="Ramirez L."/>
            <person name="Alfaro M."/>
            <person name="Sun H."/>
            <person name="Tritt A."/>
            <person name="Yoshinaga Y."/>
            <person name="Zwiers L.-H."/>
            <person name="Turgeon B."/>
            <person name="Goodwin S."/>
            <person name="Spatafora J."/>
            <person name="Crous P."/>
            <person name="Grigoriev I."/>
        </authorList>
    </citation>
    <scope>NUCLEOTIDE SEQUENCE</scope>
    <source>
        <strain evidence="8">CBS 121410</strain>
    </source>
</reference>
<dbReference type="GO" id="GO:0000785">
    <property type="term" value="C:chromatin"/>
    <property type="evidence" value="ECO:0007669"/>
    <property type="project" value="TreeGrafter"/>
</dbReference>
<keyword evidence="3 6" id="KW-0863">Zinc-finger</keyword>
<evidence type="ECO:0000256" key="3">
    <source>
        <dbReference type="ARBA" id="ARBA00022771"/>
    </source>
</evidence>
<dbReference type="EMBL" id="ML978761">
    <property type="protein sequence ID" value="KAF2083738.1"/>
    <property type="molecule type" value="Genomic_DNA"/>
</dbReference>
<keyword evidence="4" id="KW-0862">Zinc</keyword>
<keyword evidence="1" id="KW-0479">Metal-binding</keyword>
<dbReference type="PROSITE" id="PS00028">
    <property type="entry name" value="ZINC_FINGER_C2H2_1"/>
    <property type="match status" value="2"/>
</dbReference>
<dbReference type="GO" id="GO:0000978">
    <property type="term" value="F:RNA polymerase II cis-regulatory region sequence-specific DNA binding"/>
    <property type="evidence" value="ECO:0007669"/>
    <property type="project" value="TreeGrafter"/>
</dbReference>
<sequence>ANYQCGVCGKLFKRGYNHKAHLEIHNPERPYPHSCPYKGCDKEFVRKTDLARHEQSVHIRARNHRCTACDAHFARKDTLRR</sequence>
<dbReference type="OrthoDB" id="6910977at2759"/>
<dbReference type="PROSITE" id="PS50157">
    <property type="entry name" value="ZINC_FINGER_C2H2_2"/>
    <property type="match status" value="2"/>
</dbReference>
<evidence type="ECO:0000256" key="6">
    <source>
        <dbReference type="PROSITE-ProRule" id="PRU00042"/>
    </source>
</evidence>
<feature type="non-terminal residue" evidence="8">
    <location>
        <position position="81"/>
    </location>
</feature>
<dbReference type="Gene3D" id="3.30.160.60">
    <property type="entry name" value="Classic Zinc Finger"/>
    <property type="match status" value="2"/>
</dbReference>
<evidence type="ECO:0000256" key="4">
    <source>
        <dbReference type="ARBA" id="ARBA00022833"/>
    </source>
</evidence>
<dbReference type="SMART" id="SM00355">
    <property type="entry name" value="ZnF_C2H2"/>
    <property type="match status" value="2"/>
</dbReference>
<comment type="caution">
    <text evidence="8">The sequence shown here is derived from an EMBL/GenBank/DDBJ whole genome shotgun (WGS) entry which is preliminary data.</text>
</comment>
<dbReference type="InterPro" id="IPR013087">
    <property type="entry name" value="Znf_C2H2_type"/>
</dbReference>
<evidence type="ECO:0000256" key="1">
    <source>
        <dbReference type="ARBA" id="ARBA00022723"/>
    </source>
</evidence>
<feature type="non-terminal residue" evidence="8">
    <location>
        <position position="1"/>
    </location>
</feature>
<gene>
    <name evidence="8" type="ORF">K490DRAFT_7120</name>
</gene>